<evidence type="ECO:0000313" key="2">
    <source>
        <dbReference type="Proteomes" id="UP001281003"/>
    </source>
</evidence>
<reference evidence="1" key="2">
    <citation type="submission" date="2023-07" db="EMBL/GenBank/DDBJ databases">
        <authorList>
            <consortium name="Lawrence Berkeley National Laboratory"/>
            <person name="Haridas S."/>
            <person name="Hensen N."/>
            <person name="Bonometti L."/>
            <person name="Westerberg I."/>
            <person name="Brannstrom I.O."/>
            <person name="Guillou S."/>
            <person name="Cros-Aarteil S."/>
            <person name="Calhoun S."/>
            <person name="Kuo A."/>
            <person name="Mondo S."/>
            <person name="Pangilinan J."/>
            <person name="Riley R."/>
            <person name="LaButti K."/>
            <person name="Andreopoulos B."/>
            <person name="Lipzen A."/>
            <person name="Chen C."/>
            <person name="Yanf M."/>
            <person name="Daum C."/>
            <person name="Ng V."/>
            <person name="Clum A."/>
            <person name="Steindorff A."/>
            <person name="Ohm R."/>
            <person name="Martin F."/>
            <person name="Silar P."/>
            <person name="Natvig D."/>
            <person name="Lalanne C."/>
            <person name="Gautier V."/>
            <person name="Ament-velasquez S.L."/>
            <person name="Kruys A."/>
            <person name="Hutchinson M.I."/>
            <person name="Powell A.J."/>
            <person name="Barry K."/>
            <person name="Miller A.N."/>
            <person name="Grigoriev I.V."/>
            <person name="Debuchy R."/>
            <person name="Gladieux P."/>
            <person name="Thoren M.H."/>
            <person name="Johannesson H."/>
        </authorList>
    </citation>
    <scope>NUCLEOTIDE SEQUENCE</scope>
    <source>
        <strain evidence="1">FGSC 1904</strain>
    </source>
</reference>
<gene>
    <name evidence="1" type="ORF">B0T20DRAFT_252706</name>
</gene>
<comment type="caution">
    <text evidence="1">The sequence shown here is derived from an EMBL/GenBank/DDBJ whole genome shotgun (WGS) entry which is preliminary data.</text>
</comment>
<dbReference type="AlphaFoldDB" id="A0AAE0PCY5"/>
<evidence type="ECO:0000313" key="1">
    <source>
        <dbReference type="EMBL" id="KAK3397245.1"/>
    </source>
</evidence>
<protein>
    <submittedName>
        <fullName evidence="1">Uncharacterized protein</fullName>
    </submittedName>
</protein>
<dbReference type="EMBL" id="JAUTDP010000008">
    <property type="protein sequence ID" value="KAK3397245.1"/>
    <property type="molecule type" value="Genomic_DNA"/>
</dbReference>
<organism evidence="1 2">
    <name type="scientific">Sordaria brevicollis</name>
    <dbReference type="NCBI Taxonomy" id="83679"/>
    <lineage>
        <taxon>Eukaryota</taxon>
        <taxon>Fungi</taxon>
        <taxon>Dikarya</taxon>
        <taxon>Ascomycota</taxon>
        <taxon>Pezizomycotina</taxon>
        <taxon>Sordariomycetes</taxon>
        <taxon>Sordariomycetidae</taxon>
        <taxon>Sordariales</taxon>
        <taxon>Sordariaceae</taxon>
        <taxon>Sordaria</taxon>
    </lineage>
</organism>
<sequence length="187" mass="20855">MPSSHPFPLPTTPKRVRIKWTPPKWKTHSFRARGVRSVGRSVASLSGLLLWSIVPGLTTFCAFLSARGEGKEPNGTRPGSVLLCLCLLCQVWFDNKFRPFILGCSTAAHTLQPTASRPSTGMFRPSCVVSILACCWPVAHVTRPCCQAEANCQRRNSGEVSWKRLRKHPFGQDDDDPHIDKLFRKIS</sequence>
<name>A0AAE0PCY5_SORBR</name>
<dbReference type="Proteomes" id="UP001281003">
    <property type="component" value="Unassembled WGS sequence"/>
</dbReference>
<proteinExistence type="predicted"/>
<reference evidence="1" key="1">
    <citation type="journal article" date="2023" name="Mol. Phylogenet. Evol.">
        <title>Genome-scale phylogeny and comparative genomics of the fungal order Sordariales.</title>
        <authorList>
            <person name="Hensen N."/>
            <person name="Bonometti L."/>
            <person name="Westerberg I."/>
            <person name="Brannstrom I.O."/>
            <person name="Guillou S."/>
            <person name="Cros-Aarteil S."/>
            <person name="Calhoun S."/>
            <person name="Haridas S."/>
            <person name="Kuo A."/>
            <person name="Mondo S."/>
            <person name="Pangilinan J."/>
            <person name="Riley R."/>
            <person name="LaButti K."/>
            <person name="Andreopoulos B."/>
            <person name="Lipzen A."/>
            <person name="Chen C."/>
            <person name="Yan M."/>
            <person name="Daum C."/>
            <person name="Ng V."/>
            <person name="Clum A."/>
            <person name="Steindorff A."/>
            <person name="Ohm R.A."/>
            <person name="Martin F."/>
            <person name="Silar P."/>
            <person name="Natvig D.O."/>
            <person name="Lalanne C."/>
            <person name="Gautier V."/>
            <person name="Ament-Velasquez S.L."/>
            <person name="Kruys A."/>
            <person name="Hutchinson M.I."/>
            <person name="Powell A.J."/>
            <person name="Barry K."/>
            <person name="Miller A.N."/>
            <person name="Grigoriev I.V."/>
            <person name="Debuchy R."/>
            <person name="Gladieux P."/>
            <person name="Hiltunen Thoren M."/>
            <person name="Johannesson H."/>
        </authorList>
    </citation>
    <scope>NUCLEOTIDE SEQUENCE</scope>
    <source>
        <strain evidence="1">FGSC 1904</strain>
    </source>
</reference>
<accession>A0AAE0PCY5</accession>
<keyword evidence="2" id="KW-1185">Reference proteome</keyword>